<feature type="transmembrane region" description="Helical" evidence="7">
    <location>
        <begin position="471"/>
        <end position="491"/>
    </location>
</feature>
<keyword evidence="2" id="KW-0813">Transport</keyword>
<feature type="transmembrane region" description="Helical" evidence="7">
    <location>
        <begin position="497"/>
        <end position="520"/>
    </location>
</feature>
<feature type="transmembrane region" description="Helical" evidence="7">
    <location>
        <begin position="248"/>
        <end position="270"/>
    </location>
</feature>
<evidence type="ECO:0000256" key="3">
    <source>
        <dbReference type="ARBA" id="ARBA00022475"/>
    </source>
</evidence>
<feature type="transmembrane region" description="Helical" evidence="7">
    <location>
        <begin position="390"/>
        <end position="413"/>
    </location>
</feature>
<feature type="transmembrane region" description="Helical" evidence="7">
    <location>
        <begin position="441"/>
        <end position="464"/>
    </location>
</feature>
<evidence type="ECO:0000256" key="6">
    <source>
        <dbReference type="ARBA" id="ARBA00023136"/>
    </source>
</evidence>
<keyword evidence="5 7" id="KW-1133">Transmembrane helix</keyword>
<organism evidence="8 9">
    <name type="scientific">Oculimacula yallundae</name>
    <dbReference type="NCBI Taxonomy" id="86028"/>
    <lineage>
        <taxon>Eukaryota</taxon>
        <taxon>Fungi</taxon>
        <taxon>Dikarya</taxon>
        <taxon>Ascomycota</taxon>
        <taxon>Pezizomycotina</taxon>
        <taxon>Leotiomycetes</taxon>
        <taxon>Helotiales</taxon>
        <taxon>Ploettnerulaceae</taxon>
        <taxon>Oculimacula</taxon>
    </lineage>
</organism>
<evidence type="ECO:0000256" key="4">
    <source>
        <dbReference type="ARBA" id="ARBA00022692"/>
    </source>
</evidence>
<feature type="transmembrane region" description="Helical" evidence="7">
    <location>
        <begin position="103"/>
        <end position="126"/>
    </location>
</feature>
<accession>A0ABR4C0G4</accession>
<keyword evidence="3" id="KW-1003">Cell membrane</keyword>
<evidence type="ECO:0000256" key="2">
    <source>
        <dbReference type="ARBA" id="ARBA00022448"/>
    </source>
</evidence>
<reference evidence="8 9" key="1">
    <citation type="journal article" date="2024" name="Commun. Biol.">
        <title>Comparative genomic analysis of thermophilic fungi reveals convergent evolutionary adaptations and gene losses.</title>
        <authorList>
            <person name="Steindorff A.S."/>
            <person name="Aguilar-Pontes M.V."/>
            <person name="Robinson A.J."/>
            <person name="Andreopoulos B."/>
            <person name="LaButti K."/>
            <person name="Kuo A."/>
            <person name="Mondo S."/>
            <person name="Riley R."/>
            <person name="Otillar R."/>
            <person name="Haridas S."/>
            <person name="Lipzen A."/>
            <person name="Grimwood J."/>
            <person name="Schmutz J."/>
            <person name="Clum A."/>
            <person name="Reid I.D."/>
            <person name="Moisan M.C."/>
            <person name="Butler G."/>
            <person name="Nguyen T.T.M."/>
            <person name="Dewar K."/>
            <person name="Conant G."/>
            <person name="Drula E."/>
            <person name="Henrissat B."/>
            <person name="Hansel C."/>
            <person name="Singer S."/>
            <person name="Hutchinson M.I."/>
            <person name="de Vries R.P."/>
            <person name="Natvig D.O."/>
            <person name="Powell A.J."/>
            <person name="Tsang A."/>
            <person name="Grigoriev I.V."/>
        </authorList>
    </citation>
    <scope>NUCLEOTIDE SEQUENCE [LARGE SCALE GENOMIC DNA]</scope>
    <source>
        <strain evidence="8 9">CBS 494.80</strain>
    </source>
</reference>
<proteinExistence type="predicted"/>
<name>A0ABR4C0G4_9HELO</name>
<feature type="transmembrane region" description="Helical" evidence="7">
    <location>
        <begin position="138"/>
        <end position="162"/>
    </location>
</feature>
<evidence type="ECO:0000256" key="1">
    <source>
        <dbReference type="ARBA" id="ARBA00004651"/>
    </source>
</evidence>
<dbReference type="PANTHER" id="PTHR43549:SF2">
    <property type="entry name" value="MULTIDRUG RESISTANCE PROTEIN NORM-RELATED"/>
    <property type="match status" value="1"/>
</dbReference>
<evidence type="ECO:0000313" key="9">
    <source>
        <dbReference type="Proteomes" id="UP001595075"/>
    </source>
</evidence>
<evidence type="ECO:0000256" key="5">
    <source>
        <dbReference type="ARBA" id="ARBA00022989"/>
    </source>
</evidence>
<keyword evidence="6 7" id="KW-0472">Membrane</keyword>
<dbReference type="PANTHER" id="PTHR43549">
    <property type="entry name" value="MULTIDRUG RESISTANCE PROTEIN YPNP-RELATED"/>
    <property type="match status" value="1"/>
</dbReference>
<dbReference type="Proteomes" id="UP001595075">
    <property type="component" value="Unassembled WGS sequence"/>
</dbReference>
<sequence>MRPSSLSIIGNRFTFRFRGGGIYKILSSKDSQTVEAEIEVDNEHAEREETPAKSKLRQLLSRDIYYGSLAFNFAAFMLPALYGTLSKLWVANIDSSQVVTTDIYTYIGVIVEVLNEGLPRTAFTVIGDRTTRTIRSRLSLSYTLIIVQAILGIILTCVFLGSSKELAAAFVPREVRETSLTYVRISSVQAFSSAIEVAVASATRALDHPDVPLATSSVKFVVNIILDLLIISKFHVGKSAPTVNGQALIRMACDLTSALTGLVYFVIIALKLQRQSREGEEGVRAVRPSFMGLKTLVMPGIPTFLESAMRNAVYLWLIHGIVNMGSDYATAWGVFNTIRWGIAMVAVQALEASTLTFVGHAWGKWRGQVGPEVKKPAATKKDLSIITRPAWISCIIALAIEIPLCIFLSLWGIKGFAFYLSQSEQVAEITQKMWRTIDWCYIFYALNYQISAILLATTTNWYLLQSLVSNLFWMLPWAIAVTRVGMTPSNAWKYHSVIFGGSLVFSFLSVCFTLALWAWLLTKGKVSLAPVTKTV</sequence>
<feature type="transmembrane region" description="Helical" evidence="7">
    <location>
        <begin position="64"/>
        <end position="83"/>
    </location>
</feature>
<dbReference type="EMBL" id="JAZHXI010000015">
    <property type="protein sequence ID" value="KAL2063403.1"/>
    <property type="molecule type" value="Genomic_DNA"/>
</dbReference>
<keyword evidence="4 7" id="KW-0812">Transmembrane</keyword>
<gene>
    <name evidence="8" type="ORF">VTL71DRAFT_5208</name>
</gene>
<comment type="caution">
    <text evidence="8">The sequence shown here is derived from an EMBL/GenBank/DDBJ whole genome shotgun (WGS) entry which is preliminary data.</text>
</comment>
<protein>
    <submittedName>
        <fullName evidence="8">Uncharacterized protein</fullName>
    </submittedName>
</protein>
<dbReference type="InterPro" id="IPR052031">
    <property type="entry name" value="Membrane_Transporter-Flippase"/>
</dbReference>
<keyword evidence="9" id="KW-1185">Reference proteome</keyword>
<evidence type="ECO:0000313" key="8">
    <source>
        <dbReference type="EMBL" id="KAL2063403.1"/>
    </source>
</evidence>
<evidence type="ECO:0000256" key="7">
    <source>
        <dbReference type="SAM" id="Phobius"/>
    </source>
</evidence>
<comment type="subcellular location">
    <subcellularLocation>
        <location evidence="1">Cell membrane</location>
        <topology evidence="1">Multi-pass membrane protein</topology>
    </subcellularLocation>
</comment>